<name>A0ABW0W5B7_9BACL</name>
<comment type="caution">
    <text evidence="1">The sequence shown here is derived from an EMBL/GenBank/DDBJ whole genome shotgun (WGS) entry which is preliminary data.</text>
</comment>
<evidence type="ECO:0000313" key="2">
    <source>
        <dbReference type="Proteomes" id="UP001596047"/>
    </source>
</evidence>
<dbReference type="EMBL" id="JBHSOW010000125">
    <property type="protein sequence ID" value="MFC5653400.1"/>
    <property type="molecule type" value="Genomic_DNA"/>
</dbReference>
<reference evidence="2" key="1">
    <citation type="journal article" date="2019" name="Int. J. Syst. Evol. Microbiol.">
        <title>The Global Catalogue of Microorganisms (GCM) 10K type strain sequencing project: providing services to taxonomists for standard genome sequencing and annotation.</title>
        <authorList>
            <consortium name="The Broad Institute Genomics Platform"/>
            <consortium name="The Broad Institute Genome Sequencing Center for Infectious Disease"/>
            <person name="Wu L."/>
            <person name="Ma J."/>
        </authorList>
    </citation>
    <scope>NUCLEOTIDE SEQUENCE [LARGE SCALE GENOMIC DNA]</scope>
    <source>
        <strain evidence="2">CGMCC 1.3240</strain>
    </source>
</reference>
<evidence type="ECO:0000313" key="1">
    <source>
        <dbReference type="EMBL" id="MFC5653400.1"/>
    </source>
</evidence>
<dbReference type="Proteomes" id="UP001596047">
    <property type="component" value="Unassembled WGS sequence"/>
</dbReference>
<dbReference type="RefSeq" id="WP_379192055.1">
    <property type="nucleotide sequence ID" value="NZ_JBHSOW010000125.1"/>
</dbReference>
<gene>
    <name evidence="1" type="ORF">ACFPYJ_30645</name>
</gene>
<accession>A0ABW0W5B7</accession>
<organism evidence="1 2">
    <name type="scientific">Paenibacillus solisilvae</name>
    <dbReference type="NCBI Taxonomy" id="2486751"/>
    <lineage>
        <taxon>Bacteria</taxon>
        <taxon>Bacillati</taxon>
        <taxon>Bacillota</taxon>
        <taxon>Bacilli</taxon>
        <taxon>Bacillales</taxon>
        <taxon>Paenibacillaceae</taxon>
        <taxon>Paenibacillus</taxon>
    </lineage>
</organism>
<protein>
    <submittedName>
        <fullName evidence="1">DUF6886 family protein</fullName>
    </submittedName>
</protein>
<dbReference type="InterPro" id="IPR049253">
    <property type="entry name" value="DUF6886"/>
</dbReference>
<keyword evidence="2" id="KW-1185">Reference proteome</keyword>
<dbReference type="Pfam" id="PF21820">
    <property type="entry name" value="DUF6886"/>
    <property type="match status" value="1"/>
</dbReference>
<proteinExistence type="predicted"/>
<sequence>MKLFHFSEDPSIAIFEPRQLEYRLNEPAMVWAVDEFHAPHYFLPRDCPRVCVWPQESTTEEDRRQFFGHSKTDHLIAVEAGWLKRIGTAHIYRYTFNPENFDLYDTNAGYYTSTQTVKPISIDRIDDLISAITSLGIEFRITPSLLPLRDSILASTVNFSMIRMKFANQA</sequence>